<evidence type="ECO:0000256" key="7">
    <source>
        <dbReference type="SAM" id="Phobius"/>
    </source>
</evidence>
<feature type="transmembrane region" description="Helical" evidence="7">
    <location>
        <begin position="294"/>
        <end position="314"/>
    </location>
</feature>
<feature type="domain" description="ABC transmembrane type-1" evidence="8">
    <location>
        <begin position="122"/>
        <end position="314"/>
    </location>
</feature>
<dbReference type="InterPro" id="IPR035906">
    <property type="entry name" value="MetI-like_sf"/>
</dbReference>
<dbReference type="Pfam" id="PF00528">
    <property type="entry name" value="BPD_transp_1"/>
    <property type="match status" value="1"/>
</dbReference>
<reference evidence="9" key="1">
    <citation type="submission" date="2020-05" db="EMBL/GenBank/DDBJ databases">
        <authorList>
            <person name="Chiriac C."/>
            <person name="Salcher M."/>
            <person name="Ghai R."/>
            <person name="Kavagutti S V."/>
        </authorList>
    </citation>
    <scope>NUCLEOTIDE SEQUENCE</scope>
</reference>
<sequence>MPAPSPDAAGRPAADSVFSASGDLATEVTRIADGDSRNIEALHTLDPDQVDGARPKKRLGLFFWIAAGFFILIVVLAITAPWLPIKNPSKILGRPRLAPNSTFWFGTDALGRDIFSRVIWGARASLAVGFLSILFGGVIGTSIGIAAGYLRGKTETVLMVMMDVLLSFPALLLALAIVNFTDSKTVLTVSIALGIVAIAPTSRLVRANALIYGQREFVTAARSLGASNIRILRREILPNIIPPLLSFSIIAIAVAIVAEGGLSFLGLSIDPASTPTWGNMIVSGKPALENGAPWISLIPSAVLFLTVLALNFAGDRIREYTDVKEA</sequence>
<feature type="transmembrane region" description="Helical" evidence="7">
    <location>
        <begin position="61"/>
        <end position="83"/>
    </location>
</feature>
<evidence type="ECO:0000256" key="6">
    <source>
        <dbReference type="ARBA" id="ARBA00023136"/>
    </source>
</evidence>
<organism evidence="9">
    <name type="scientific">freshwater metagenome</name>
    <dbReference type="NCBI Taxonomy" id="449393"/>
    <lineage>
        <taxon>unclassified sequences</taxon>
        <taxon>metagenomes</taxon>
        <taxon>ecological metagenomes</taxon>
    </lineage>
</organism>
<dbReference type="PANTHER" id="PTHR43386:SF1">
    <property type="entry name" value="D,D-DIPEPTIDE TRANSPORT SYSTEM PERMEASE PROTEIN DDPC-RELATED"/>
    <property type="match status" value="1"/>
</dbReference>
<keyword evidence="3" id="KW-1003">Cell membrane</keyword>
<keyword evidence="2" id="KW-0813">Transport</keyword>
<protein>
    <submittedName>
        <fullName evidence="9">Unannotated protein</fullName>
    </submittedName>
</protein>
<dbReference type="PANTHER" id="PTHR43386">
    <property type="entry name" value="OLIGOPEPTIDE TRANSPORT SYSTEM PERMEASE PROTEIN APPC"/>
    <property type="match status" value="1"/>
</dbReference>
<evidence type="ECO:0000256" key="1">
    <source>
        <dbReference type="ARBA" id="ARBA00004651"/>
    </source>
</evidence>
<keyword evidence="6 7" id="KW-0472">Membrane</keyword>
<feature type="transmembrane region" description="Helical" evidence="7">
    <location>
        <begin position="186"/>
        <end position="205"/>
    </location>
</feature>
<comment type="subcellular location">
    <subcellularLocation>
        <location evidence="1">Cell membrane</location>
        <topology evidence="1">Multi-pass membrane protein</topology>
    </subcellularLocation>
</comment>
<evidence type="ECO:0000259" key="8">
    <source>
        <dbReference type="PROSITE" id="PS50928"/>
    </source>
</evidence>
<proteinExistence type="predicted"/>
<accession>A0A6J6C2G8</accession>
<evidence type="ECO:0000256" key="3">
    <source>
        <dbReference type="ARBA" id="ARBA00022475"/>
    </source>
</evidence>
<feature type="transmembrane region" description="Helical" evidence="7">
    <location>
        <begin position="157"/>
        <end position="180"/>
    </location>
</feature>
<name>A0A6J6C2G8_9ZZZZ</name>
<dbReference type="GO" id="GO:0055085">
    <property type="term" value="P:transmembrane transport"/>
    <property type="evidence" value="ECO:0007669"/>
    <property type="project" value="InterPro"/>
</dbReference>
<dbReference type="CDD" id="cd06261">
    <property type="entry name" value="TM_PBP2"/>
    <property type="match status" value="1"/>
</dbReference>
<evidence type="ECO:0000256" key="4">
    <source>
        <dbReference type="ARBA" id="ARBA00022692"/>
    </source>
</evidence>
<dbReference type="SUPFAM" id="SSF161098">
    <property type="entry name" value="MetI-like"/>
    <property type="match status" value="1"/>
</dbReference>
<dbReference type="AlphaFoldDB" id="A0A6J6C2G8"/>
<keyword evidence="5 7" id="KW-1133">Transmembrane helix</keyword>
<dbReference type="PROSITE" id="PS50928">
    <property type="entry name" value="ABC_TM1"/>
    <property type="match status" value="1"/>
</dbReference>
<evidence type="ECO:0000313" key="9">
    <source>
        <dbReference type="EMBL" id="CAB4545245.1"/>
    </source>
</evidence>
<dbReference type="InterPro" id="IPR050366">
    <property type="entry name" value="BP-dependent_transpt_permease"/>
</dbReference>
<dbReference type="InterPro" id="IPR000515">
    <property type="entry name" value="MetI-like"/>
</dbReference>
<dbReference type="Gene3D" id="1.10.3720.10">
    <property type="entry name" value="MetI-like"/>
    <property type="match status" value="1"/>
</dbReference>
<evidence type="ECO:0000256" key="2">
    <source>
        <dbReference type="ARBA" id="ARBA00022448"/>
    </source>
</evidence>
<feature type="transmembrane region" description="Helical" evidence="7">
    <location>
        <begin position="126"/>
        <end position="150"/>
    </location>
</feature>
<feature type="transmembrane region" description="Helical" evidence="7">
    <location>
        <begin position="240"/>
        <end position="258"/>
    </location>
</feature>
<dbReference type="GO" id="GO:0005886">
    <property type="term" value="C:plasma membrane"/>
    <property type="evidence" value="ECO:0007669"/>
    <property type="project" value="UniProtKB-SubCell"/>
</dbReference>
<evidence type="ECO:0000256" key="5">
    <source>
        <dbReference type="ARBA" id="ARBA00022989"/>
    </source>
</evidence>
<dbReference type="EMBL" id="CAEZSU010000035">
    <property type="protein sequence ID" value="CAB4545245.1"/>
    <property type="molecule type" value="Genomic_DNA"/>
</dbReference>
<keyword evidence="4 7" id="KW-0812">Transmembrane</keyword>
<gene>
    <name evidence="9" type="ORF">UFOPK1495_00459</name>
</gene>